<feature type="domain" description="DNA binding HTH" evidence="3">
    <location>
        <begin position="339"/>
        <end position="369"/>
    </location>
</feature>
<dbReference type="Proteomes" id="UP000477083">
    <property type="component" value="Unassembled WGS sequence"/>
</dbReference>
<reference evidence="4 5" key="1">
    <citation type="submission" date="2020-01" db="EMBL/GenBank/DDBJ databases">
        <title>Frigidibacter albus SP32T (=CGMCC 1.13995T).</title>
        <authorList>
            <person name="Liao X."/>
        </authorList>
    </citation>
    <scope>NUCLEOTIDE SEQUENCE [LARGE SCALE GENOMIC DNA]</scope>
    <source>
        <strain evidence="4 5">SP32</strain>
    </source>
</reference>
<protein>
    <submittedName>
        <fullName evidence="4">GAF domain-containing protein</fullName>
    </submittedName>
</protein>
<organism evidence="4 5">
    <name type="scientific">Frigidibacter albus</name>
    <dbReference type="NCBI Taxonomy" id="1465486"/>
    <lineage>
        <taxon>Bacteria</taxon>
        <taxon>Pseudomonadati</taxon>
        <taxon>Pseudomonadota</taxon>
        <taxon>Alphaproteobacteria</taxon>
        <taxon>Rhodobacterales</taxon>
        <taxon>Paracoccaceae</taxon>
        <taxon>Frigidibacter</taxon>
    </lineage>
</organism>
<dbReference type="EMBL" id="WWNR01000007">
    <property type="protein sequence ID" value="MZQ89836.1"/>
    <property type="molecule type" value="Genomic_DNA"/>
</dbReference>
<keyword evidence="5" id="KW-1185">Reference proteome</keyword>
<dbReference type="InterPro" id="IPR029016">
    <property type="entry name" value="GAF-like_dom_sf"/>
</dbReference>
<dbReference type="Pfam" id="PF02954">
    <property type="entry name" value="HTH_8"/>
    <property type="match status" value="1"/>
</dbReference>
<feature type="region of interest" description="Disordered" evidence="1">
    <location>
        <begin position="1"/>
        <end position="32"/>
    </location>
</feature>
<sequence>MRAGRGSASPIPAQTDRVDGSNGLTETPHTPPLQDIRFALSLIAREPTTRGGVPVARLNPDPRRDHAQIVREVALSSAAAGRSAFAASWRRSLLHHHIDPATGTEPARLTEAELRARTEASGLLVSIAGPILDRLARAAGEAGCAVMLSDPEGLILDERIRDADAEHFHASGLAPGSNWSESAEGTNGIGTCLAERRPVLVLRDQHFRARNTALTCMGAPVFGAGAELAGVIDVSSVREDLAEGYARLIALTVQDAAQRIEAELFRAAFAGMRILAPDVAEDAGGPSLLAIDRDDLIVGATRAARRSLGVDPALLGRLPARDLLREGASGLDEAMRGELHRALARSGGNVSAAARELGIGRATFYRKMKTLGLGD</sequence>
<dbReference type="InterPro" id="IPR002197">
    <property type="entry name" value="HTH_Fis"/>
</dbReference>
<comment type="caution">
    <text evidence="4">The sequence shown here is derived from an EMBL/GenBank/DDBJ whole genome shotgun (WGS) entry which is preliminary data.</text>
</comment>
<evidence type="ECO:0000259" key="2">
    <source>
        <dbReference type="Pfam" id="PF01590"/>
    </source>
</evidence>
<evidence type="ECO:0000256" key="1">
    <source>
        <dbReference type="SAM" id="MobiDB-lite"/>
    </source>
</evidence>
<dbReference type="Gene3D" id="1.10.10.60">
    <property type="entry name" value="Homeodomain-like"/>
    <property type="match status" value="1"/>
</dbReference>
<dbReference type="Pfam" id="PF01590">
    <property type="entry name" value="GAF"/>
    <property type="match status" value="1"/>
</dbReference>
<dbReference type="GO" id="GO:0043565">
    <property type="term" value="F:sequence-specific DNA binding"/>
    <property type="evidence" value="ECO:0007669"/>
    <property type="project" value="InterPro"/>
</dbReference>
<name>A0A6L8VJG7_9RHOB</name>
<dbReference type="InterPro" id="IPR003018">
    <property type="entry name" value="GAF"/>
</dbReference>
<dbReference type="OrthoDB" id="9805953at2"/>
<dbReference type="AlphaFoldDB" id="A0A6L8VJG7"/>
<dbReference type="SUPFAM" id="SSF46689">
    <property type="entry name" value="Homeodomain-like"/>
    <property type="match status" value="1"/>
</dbReference>
<proteinExistence type="predicted"/>
<accession>A0A6L8VJG7</accession>
<dbReference type="InterPro" id="IPR009057">
    <property type="entry name" value="Homeodomain-like_sf"/>
</dbReference>
<evidence type="ECO:0000313" key="5">
    <source>
        <dbReference type="Proteomes" id="UP000477083"/>
    </source>
</evidence>
<dbReference type="PRINTS" id="PR01590">
    <property type="entry name" value="HTHFIS"/>
</dbReference>
<feature type="domain" description="GAF" evidence="2">
    <location>
        <begin position="126"/>
        <end position="241"/>
    </location>
</feature>
<evidence type="ECO:0000313" key="4">
    <source>
        <dbReference type="EMBL" id="MZQ89836.1"/>
    </source>
</evidence>
<dbReference type="SUPFAM" id="SSF55781">
    <property type="entry name" value="GAF domain-like"/>
    <property type="match status" value="1"/>
</dbReference>
<gene>
    <name evidence="4" type="ORF">GS660_12110</name>
</gene>
<evidence type="ECO:0000259" key="3">
    <source>
        <dbReference type="Pfam" id="PF02954"/>
    </source>
</evidence>
<dbReference type="Gene3D" id="3.30.450.40">
    <property type="match status" value="1"/>
</dbReference>